<proteinExistence type="predicted"/>
<organism evidence="1">
    <name type="scientific">Arundo donax</name>
    <name type="common">Giant reed</name>
    <name type="synonym">Donax arundinaceus</name>
    <dbReference type="NCBI Taxonomy" id="35708"/>
    <lineage>
        <taxon>Eukaryota</taxon>
        <taxon>Viridiplantae</taxon>
        <taxon>Streptophyta</taxon>
        <taxon>Embryophyta</taxon>
        <taxon>Tracheophyta</taxon>
        <taxon>Spermatophyta</taxon>
        <taxon>Magnoliopsida</taxon>
        <taxon>Liliopsida</taxon>
        <taxon>Poales</taxon>
        <taxon>Poaceae</taxon>
        <taxon>PACMAD clade</taxon>
        <taxon>Arundinoideae</taxon>
        <taxon>Arundineae</taxon>
        <taxon>Arundo</taxon>
    </lineage>
</organism>
<dbReference type="AlphaFoldDB" id="A0A0A9A3S0"/>
<reference evidence="1" key="1">
    <citation type="submission" date="2014-09" db="EMBL/GenBank/DDBJ databases">
        <authorList>
            <person name="Magalhaes I.L.F."/>
            <person name="Oliveira U."/>
            <person name="Santos F.R."/>
            <person name="Vidigal T.H.D.A."/>
            <person name="Brescovit A.D."/>
            <person name="Santos A.J."/>
        </authorList>
    </citation>
    <scope>NUCLEOTIDE SEQUENCE</scope>
    <source>
        <tissue evidence="1">Shoot tissue taken approximately 20 cm above the soil surface</tissue>
    </source>
</reference>
<dbReference type="EMBL" id="GBRH01254270">
    <property type="protein sequence ID" value="JAD43625.1"/>
    <property type="molecule type" value="Transcribed_RNA"/>
</dbReference>
<accession>A0A0A9A3S0</accession>
<evidence type="ECO:0000313" key="1">
    <source>
        <dbReference type="EMBL" id="JAD43625.1"/>
    </source>
</evidence>
<sequence length="62" mass="7487">MSSFLMKPLKLKVFCMMEEMIVQWLSIGMRMRKKCPVQTYLGLLLEKPWERMNNLSYVEVQE</sequence>
<protein>
    <submittedName>
        <fullName evidence="1">Uncharacterized protein</fullName>
    </submittedName>
</protein>
<name>A0A0A9A3S0_ARUDO</name>
<reference evidence="1" key="2">
    <citation type="journal article" date="2015" name="Data Brief">
        <title>Shoot transcriptome of the giant reed, Arundo donax.</title>
        <authorList>
            <person name="Barrero R.A."/>
            <person name="Guerrero F.D."/>
            <person name="Moolhuijzen P."/>
            <person name="Goolsby J.A."/>
            <person name="Tidwell J."/>
            <person name="Bellgard S.E."/>
            <person name="Bellgard M.I."/>
        </authorList>
    </citation>
    <scope>NUCLEOTIDE SEQUENCE</scope>
    <source>
        <tissue evidence="1">Shoot tissue taken approximately 20 cm above the soil surface</tissue>
    </source>
</reference>